<dbReference type="EMBL" id="ABLK01000001">
    <property type="protein sequence ID" value="EDT44219.1"/>
    <property type="molecule type" value="Genomic_DNA"/>
</dbReference>
<evidence type="ECO:0000313" key="1">
    <source>
        <dbReference type="EMBL" id="EDT44219.1"/>
    </source>
</evidence>
<dbReference type="PATRIC" id="fig|396597.7.peg.8521"/>
<gene>
    <name evidence="1" type="ORF">BamMEX5DRAFT_0075</name>
</gene>
<sequence>MNHPSGVYAYQMHWDDPKKLGVVKYSQGQHSFDLDNVTIATGLGDKDSPESGVDNWDVNFNISPSGTTSYEEARDKVAALLAKLRAAGWKRYIETSDPRLVGKEATAYALSKPGALYSIDSTYTPTVEEWKNLIVSEPRWLFYTDGVFLTLSLSYQSSSTPDMGYYLTDIQVSTASDNYTPYFTDSVERRREWKKYLSDELTPARAERAKHETELKAQGYTIDTTYLPPPFEAPDFSAKAGDTH</sequence>
<protein>
    <submittedName>
        <fullName evidence="1">Uncharacterized protein</fullName>
    </submittedName>
</protein>
<evidence type="ECO:0000313" key="2">
    <source>
        <dbReference type="Proteomes" id="UP000004814"/>
    </source>
</evidence>
<accession>B1SWY7</accession>
<proteinExistence type="predicted"/>
<comment type="caution">
    <text evidence="1">The sequence shown here is derived from an EMBL/GenBank/DDBJ whole genome shotgun (WGS) entry which is preliminary data.</text>
</comment>
<organism evidence="1 2">
    <name type="scientific">Burkholderia ambifaria MEX-5</name>
    <dbReference type="NCBI Taxonomy" id="396597"/>
    <lineage>
        <taxon>Bacteria</taxon>
        <taxon>Pseudomonadati</taxon>
        <taxon>Pseudomonadota</taxon>
        <taxon>Betaproteobacteria</taxon>
        <taxon>Burkholderiales</taxon>
        <taxon>Burkholderiaceae</taxon>
        <taxon>Burkholderia</taxon>
        <taxon>Burkholderia cepacia complex</taxon>
    </lineage>
</organism>
<dbReference type="Proteomes" id="UP000004814">
    <property type="component" value="Unassembled WGS sequence"/>
</dbReference>
<dbReference type="AlphaFoldDB" id="B1SWY7"/>
<name>B1SWY7_9BURK</name>
<reference evidence="1 2" key="1">
    <citation type="submission" date="2008-03" db="EMBL/GenBank/DDBJ databases">
        <title>Sequencing of the draft genome and assembly of Burkholderia ambifaria MEX-5.</title>
        <authorList>
            <consortium name="US DOE Joint Genome Institute (JGI-PGF)"/>
            <person name="Copeland A."/>
            <person name="Lucas S."/>
            <person name="Lapidus A."/>
            <person name="Glavina del Rio T."/>
            <person name="Dalin E."/>
            <person name="Tice H."/>
            <person name="Bruce D."/>
            <person name="Goodwin L."/>
            <person name="Pitluck S."/>
            <person name="Larimer F."/>
            <person name="Land M.L."/>
            <person name="Hauser L."/>
            <person name="Tiedje J."/>
            <person name="Richardson P."/>
        </authorList>
    </citation>
    <scope>NUCLEOTIDE SEQUENCE [LARGE SCALE GENOMIC DNA]</scope>
    <source>
        <strain evidence="1 2">MEX-5</strain>
    </source>
</reference>